<dbReference type="AlphaFoldDB" id="Q9YFW3"/>
<keyword evidence="1" id="KW-0808">Transferase</keyword>
<dbReference type="PANTHER" id="PTHR43881:SF1">
    <property type="entry name" value="GAMMA-GLUTAMYLTRANSPEPTIDASE (AFU_ORTHOLOGUE AFUA_4G13580)"/>
    <property type="match status" value="1"/>
</dbReference>
<proteinExistence type="predicted"/>
<dbReference type="Gene3D" id="3.60.20.40">
    <property type="match status" value="1"/>
</dbReference>
<name>Q9YFW3_AERPE</name>
<dbReference type="Pfam" id="PF01019">
    <property type="entry name" value="G_glu_transpept"/>
    <property type="match status" value="1"/>
</dbReference>
<dbReference type="GO" id="GO:0103068">
    <property type="term" value="F:leukotriene C4 gamma-glutamyl transferase activity"/>
    <property type="evidence" value="ECO:0007669"/>
    <property type="project" value="UniProtKB-EC"/>
</dbReference>
<dbReference type="EC" id="2.3.2.2" evidence="1"/>
<organism evidence="1 2">
    <name type="scientific">Aeropyrum pernix (strain ATCC 700893 / DSM 11879 / JCM 9820 / NBRC 100138 / K1)</name>
    <dbReference type="NCBI Taxonomy" id="272557"/>
    <lineage>
        <taxon>Archaea</taxon>
        <taxon>Thermoproteota</taxon>
        <taxon>Thermoprotei</taxon>
        <taxon>Desulfurococcales</taxon>
        <taxon>Desulfurococcaceae</taxon>
        <taxon>Aeropyrum</taxon>
    </lineage>
</organism>
<dbReference type="PRINTS" id="PR01210">
    <property type="entry name" value="GGTRANSPTASE"/>
</dbReference>
<dbReference type="InterPro" id="IPR052896">
    <property type="entry name" value="GGT-like_enzyme"/>
</dbReference>
<evidence type="ECO:0000313" key="2">
    <source>
        <dbReference type="Proteomes" id="UP000002518"/>
    </source>
</evidence>
<dbReference type="eggNOG" id="arCOG04053">
    <property type="taxonomic scope" value="Archaea"/>
</dbReference>
<dbReference type="EnsemblBacteria" id="BAA79048">
    <property type="protein sequence ID" value="BAA79048"/>
    <property type="gene ID" value="APE_0137"/>
</dbReference>
<protein>
    <submittedName>
        <fullName evidence="1">Gamma-glutamyltranspeptidase</fullName>
        <ecNumber evidence="1">2.3.2.2</ecNumber>
    </submittedName>
</protein>
<dbReference type="STRING" id="272557.APE_0137"/>
<dbReference type="Proteomes" id="UP000002518">
    <property type="component" value="Chromosome"/>
</dbReference>
<dbReference type="InterPro" id="IPR029055">
    <property type="entry name" value="Ntn_hydrolases_N"/>
</dbReference>
<dbReference type="EMBL" id="BA000002">
    <property type="protein sequence ID" value="BAA79048.1"/>
    <property type="molecule type" value="Genomic_DNA"/>
</dbReference>
<sequence length="499" mass="53811">MAKASAESLGGTVASEESIASYIGAGILSSGGNAVDAAVATSLALTVLIPHLGGVGGDFFMLYRSPEGRVFFVNGSGFAPRRLTREEVLGRGLQEIPESGPLSPTTPGYLAGLYHSWRSFGTMEWASLVKPARLLASRGFPLPPSTARSLKLRRECLEADPGSREAVLKTLPREEGSPARLPGLAALLSGVEEDPLYLYQGEPAEALEEYLASIGGVMGAEDLAGTRGFTAEPLYSEYRGWKVWEMPPNTQGVTTLHLLMLLEEEELPEPFSPERVDILAGLARMAYSIRDRYVGDPRYMPIDPHELARKETLLKLLGQEESNGSKATGDTTFFAVADREGGIVAGIQSLFYPWGSCVTEPRFQVTLNNRARGFTLKEGLPSTLRPGAFPLHTLSSVIMEQRERVIALGASGGHLRPQQHALFVTNIVDYGMNVLDAINAPRAVWDPGRGEILCEEGFGCRPSWRKVERIGVANAVEVAGSVKRGYTDMRGDGLPAVAP</sequence>
<dbReference type="KEGG" id="ape:APE_0137"/>
<dbReference type="PATRIC" id="fig|272557.25.peg.95"/>
<gene>
    <name evidence="1" type="primary">ggt</name>
    <name evidence="1" type="ordered locus">APE_0137</name>
</gene>
<reference evidence="1 2" key="1">
    <citation type="journal article" date="1999" name="DNA Res.">
        <title>Complete genome sequence of an aerobic hyper-thermophilic crenarchaeon, Aeropyrum pernix K1.</title>
        <authorList>
            <person name="Kawarabayasi Y."/>
            <person name="Hino Y."/>
            <person name="Horikawa H."/>
            <person name="Yamazaki S."/>
            <person name="Haikawa Y."/>
            <person name="Jin-no K."/>
            <person name="Takahashi M."/>
            <person name="Sekine M."/>
            <person name="Baba S."/>
            <person name="Ankai A."/>
            <person name="Kosugi H."/>
            <person name="Hosoyama A."/>
            <person name="Fukui S."/>
            <person name="Nagai Y."/>
            <person name="Nishijima K."/>
            <person name="Nakazawa H."/>
            <person name="Takamiya M."/>
            <person name="Masuda S."/>
            <person name="Funahashi T."/>
            <person name="Tanaka T."/>
            <person name="Kudoh Y."/>
            <person name="Yamazaki J."/>
            <person name="Kushida N."/>
            <person name="Oguchi A."/>
            <person name="Aoki K."/>
            <person name="Kubota K."/>
            <person name="Nakamura Y."/>
            <person name="Nomura N."/>
            <person name="Sako Y."/>
            <person name="Kikuchi H."/>
        </authorList>
    </citation>
    <scope>NUCLEOTIDE SEQUENCE [LARGE SCALE GENOMIC DNA]</scope>
    <source>
        <strain evidence="2">ATCC 700893 / DSM 11879 / JCM 9820 / NBRC 100138 / K1</strain>
    </source>
</reference>
<evidence type="ECO:0000313" key="1">
    <source>
        <dbReference type="EMBL" id="BAA79048.1"/>
    </source>
</evidence>
<dbReference type="InterPro" id="IPR043137">
    <property type="entry name" value="GGT_ssub_C"/>
</dbReference>
<keyword evidence="1" id="KW-0012">Acyltransferase</keyword>
<dbReference type="SUPFAM" id="SSF56235">
    <property type="entry name" value="N-terminal nucleophile aminohydrolases (Ntn hydrolases)"/>
    <property type="match status" value="1"/>
</dbReference>
<dbReference type="RefSeq" id="WP_010865517.1">
    <property type="nucleotide sequence ID" value="NC_000854.2"/>
</dbReference>
<keyword evidence="2" id="KW-1185">Reference proteome</keyword>
<accession>Q9YFW3</accession>
<dbReference type="GeneID" id="1445674"/>
<dbReference type="PANTHER" id="PTHR43881">
    <property type="entry name" value="GAMMA-GLUTAMYLTRANSPEPTIDASE (AFU_ORTHOLOGUE AFUA_4G13580)"/>
    <property type="match status" value="1"/>
</dbReference>
<dbReference type="PIR" id="F72768">
    <property type="entry name" value="F72768"/>
</dbReference>
<dbReference type="Gene3D" id="1.10.246.230">
    <property type="match status" value="1"/>
</dbReference>